<protein>
    <recommendedName>
        <fullName evidence="4">NAD/FAD-utilizing enzyme</fullName>
    </recommendedName>
</protein>
<feature type="transmembrane region" description="Helical" evidence="1">
    <location>
        <begin position="91"/>
        <end position="110"/>
    </location>
</feature>
<evidence type="ECO:0000313" key="3">
    <source>
        <dbReference type="Proteomes" id="UP000248330"/>
    </source>
</evidence>
<reference evidence="2 3" key="1">
    <citation type="submission" date="2018-04" db="EMBL/GenBank/DDBJ databases">
        <title>Genomic Encyclopedia of Type Strains, Phase IV (KMG-IV): sequencing the most valuable type-strain genomes for metagenomic binning, comparative biology and taxonomic classification.</title>
        <authorList>
            <person name="Goeker M."/>
        </authorList>
    </citation>
    <scope>NUCLEOTIDE SEQUENCE [LARGE SCALE GENOMIC DNA]</scope>
    <source>
        <strain evidence="2 3">DSM 104150</strain>
    </source>
</reference>
<feature type="transmembrane region" description="Helical" evidence="1">
    <location>
        <begin position="65"/>
        <end position="85"/>
    </location>
</feature>
<keyword evidence="3" id="KW-1185">Reference proteome</keyword>
<organism evidence="2 3">
    <name type="scientific">Sinimarinibacterium flocculans</name>
    <dbReference type="NCBI Taxonomy" id="985250"/>
    <lineage>
        <taxon>Bacteria</taxon>
        <taxon>Pseudomonadati</taxon>
        <taxon>Pseudomonadota</taxon>
        <taxon>Gammaproteobacteria</taxon>
        <taxon>Nevskiales</taxon>
        <taxon>Nevskiaceae</taxon>
        <taxon>Sinimarinibacterium</taxon>
    </lineage>
</organism>
<evidence type="ECO:0000256" key="1">
    <source>
        <dbReference type="SAM" id="Phobius"/>
    </source>
</evidence>
<keyword evidence="1" id="KW-0812">Transmembrane</keyword>
<accession>A0A318EIJ1</accession>
<gene>
    <name evidence="2" type="ORF">C8D93_102498</name>
</gene>
<proteinExistence type="predicted"/>
<dbReference type="EMBL" id="QICN01000002">
    <property type="protein sequence ID" value="PXV70639.1"/>
    <property type="molecule type" value="Genomic_DNA"/>
</dbReference>
<dbReference type="Proteomes" id="UP000248330">
    <property type="component" value="Unassembled WGS sequence"/>
</dbReference>
<keyword evidence="1" id="KW-1133">Transmembrane helix</keyword>
<name>A0A318EIJ1_9GAMM</name>
<evidence type="ECO:0008006" key="4">
    <source>
        <dbReference type="Google" id="ProtNLM"/>
    </source>
</evidence>
<dbReference type="AlphaFoldDB" id="A0A318EIJ1"/>
<sequence>MKMTRYFFLSDDLDDLEHLEEELESAGVVTPQIHLLTNDDRSADEHHHLHQVTSFMKKDVIHSGLIGLALGACAAILVLGVAWSAGWTETAAGWVPFIFLAVVLLGFCTWEGGFIGLQTPNVHFKHFSKALEEGKHVFFVDLEPEQAKILESVVRKHPRLAAAGTAAGAPSWIVFGQHRLTRFFTRTFP</sequence>
<comment type="caution">
    <text evidence="2">The sequence shown here is derived from an EMBL/GenBank/DDBJ whole genome shotgun (WGS) entry which is preliminary data.</text>
</comment>
<keyword evidence="1" id="KW-0472">Membrane</keyword>
<evidence type="ECO:0000313" key="2">
    <source>
        <dbReference type="EMBL" id="PXV70639.1"/>
    </source>
</evidence>